<evidence type="ECO:0000313" key="9">
    <source>
        <dbReference type="EMBL" id="KAI1723957.1"/>
    </source>
</evidence>
<evidence type="ECO:0000256" key="1">
    <source>
        <dbReference type="ARBA" id="ARBA00001936"/>
    </source>
</evidence>
<comment type="similarity">
    <text evidence="3">Belongs to the Nudix hydrolase family.</text>
</comment>
<comment type="cofactor">
    <cofactor evidence="2">
        <name>Mg(2+)</name>
        <dbReference type="ChEBI" id="CHEBI:18420"/>
    </cofactor>
</comment>
<dbReference type="PANTHER" id="PTHR12318">
    <property type="entry name" value="TESTOSTERONE-REGULATED PROTEIN RP2"/>
    <property type="match status" value="1"/>
</dbReference>
<organism evidence="9 10">
    <name type="scientific">Ditylenchus destructor</name>
    <dbReference type="NCBI Taxonomy" id="166010"/>
    <lineage>
        <taxon>Eukaryota</taxon>
        <taxon>Metazoa</taxon>
        <taxon>Ecdysozoa</taxon>
        <taxon>Nematoda</taxon>
        <taxon>Chromadorea</taxon>
        <taxon>Rhabditida</taxon>
        <taxon>Tylenchina</taxon>
        <taxon>Tylenchomorpha</taxon>
        <taxon>Sphaerularioidea</taxon>
        <taxon>Anguinidae</taxon>
        <taxon>Anguininae</taxon>
        <taxon>Ditylenchus</taxon>
    </lineage>
</organism>
<comment type="cofactor">
    <cofactor evidence="1">
        <name>Mn(2+)</name>
        <dbReference type="ChEBI" id="CHEBI:29035"/>
    </cofactor>
</comment>
<dbReference type="GO" id="GO:0046872">
    <property type="term" value="F:metal ion binding"/>
    <property type="evidence" value="ECO:0007669"/>
    <property type="project" value="UniProtKB-KW"/>
</dbReference>
<proteinExistence type="inferred from homology"/>
<dbReference type="InterPro" id="IPR039121">
    <property type="entry name" value="NUDT19"/>
</dbReference>
<name>A0AAD4NBM4_9BILA</name>
<comment type="caution">
    <text evidence="9">The sequence shown here is derived from an EMBL/GenBank/DDBJ whole genome shotgun (WGS) entry which is preliminary data.</text>
</comment>
<dbReference type="PROSITE" id="PS51462">
    <property type="entry name" value="NUDIX"/>
    <property type="match status" value="1"/>
</dbReference>
<dbReference type="EMBL" id="JAKKPZ010000003">
    <property type="protein sequence ID" value="KAI1723957.1"/>
    <property type="molecule type" value="Genomic_DNA"/>
</dbReference>
<evidence type="ECO:0000256" key="5">
    <source>
        <dbReference type="ARBA" id="ARBA00022801"/>
    </source>
</evidence>
<keyword evidence="6" id="KW-0460">Magnesium</keyword>
<dbReference type="InterPro" id="IPR015797">
    <property type="entry name" value="NUDIX_hydrolase-like_dom_sf"/>
</dbReference>
<feature type="domain" description="Nudix hydrolase" evidence="8">
    <location>
        <begin position="2"/>
        <end position="124"/>
    </location>
</feature>
<keyword evidence="4" id="KW-0479">Metal-binding</keyword>
<evidence type="ECO:0000256" key="4">
    <source>
        <dbReference type="ARBA" id="ARBA00022723"/>
    </source>
</evidence>
<evidence type="ECO:0000259" key="8">
    <source>
        <dbReference type="PROSITE" id="PS51462"/>
    </source>
</evidence>
<dbReference type="SUPFAM" id="SSF55811">
    <property type="entry name" value="Nudix"/>
    <property type="match status" value="1"/>
</dbReference>
<keyword evidence="5" id="KW-0378">Hydrolase</keyword>
<keyword evidence="7" id="KW-0464">Manganese</keyword>
<evidence type="ECO:0000256" key="6">
    <source>
        <dbReference type="ARBA" id="ARBA00022842"/>
    </source>
</evidence>
<dbReference type="PANTHER" id="PTHR12318:SF0">
    <property type="entry name" value="ACYL-COENZYME A DIPHOSPHATASE NUDT19"/>
    <property type="match status" value="1"/>
</dbReference>
<sequence length="124" mass="14430">MTWKTAASIILYNTELRHALMMCRHAGASFMPNSYVFPGGKFEAQYDSCFPKEKTNFDLLMSEPRIKMEGFTESDYPLRIAAVRELFEESGLLLVFNENCRESHIWSAAEDSTLEEWRKKASWF</sequence>
<evidence type="ECO:0000313" key="10">
    <source>
        <dbReference type="Proteomes" id="UP001201812"/>
    </source>
</evidence>
<dbReference type="AlphaFoldDB" id="A0AAD4NBM4"/>
<accession>A0AAD4NBM4</accession>
<dbReference type="InterPro" id="IPR000086">
    <property type="entry name" value="NUDIX_hydrolase_dom"/>
</dbReference>
<evidence type="ECO:0000256" key="3">
    <source>
        <dbReference type="ARBA" id="ARBA00005582"/>
    </source>
</evidence>
<keyword evidence="10" id="KW-1185">Reference proteome</keyword>
<evidence type="ECO:0000256" key="2">
    <source>
        <dbReference type="ARBA" id="ARBA00001946"/>
    </source>
</evidence>
<dbReference type="Proteomes" id="UP001201812">
    <property type="component" value="Unassembled WGS sequence"/>
</dbReference>
<dbReference type="GO" id="GO:0005739">
    <property type="term" value="C:mitochondrion"/>
    <property type="evidence" value="ECO:0007669"/>
    <property type="project" value="TreeGrafter"/>
</dbReference>
<reference evidence="9" key="1">
    <citation type="submission" date="2022-01" db="EMBL/GenBank/DDBJ databases">
        <title>Genome Sequence Resource for Two Populations of Ditylenchus destructor, the Migratory Endoparasitic Phytonematode.</title>
        <authorList>
            <person name="Zhang H."/>
            <person name="Lin R."/>
            <person name="Xie B."/>
        </authorList>
    </citation>
    <scope>NUCLEOTIDE SEQUENCE</scope>
    <source>
        <strain evidence="9">BazhouSP</strain>
    </source>
</reference>
<protein>
    <submittedName>
        <fullName evidence="9">Nucleoside diphosphate-linked moiety X motif 19</fullName>
    </submittedName>
</protein>
<dbReference type="GO" id="GO:0016818">
    <property type="term" value="F:hydrolase activity, acting on acid anhydrides, in phosphorus-containing anhydrides"/>
    <property type="evidence" value="ECO:0007669"/>
    <property type="project" value="InterPro"/>
</dbReference>
<gene>
    <name evidence="9" type="ORF">DdX_04141</name>
</gene>
<evidence type="ECO:0000256" key="7">
    <source>
        <dbReference type="ARBA" id="ARBA00023211"/>
    </source>
</evidence>
<dbReference type="Gene3D" id="3.90.79.10">
    <property type="entry name" value="Nucleoside Triphosphate Pyrophosphohydrolase"/>
    <property type="match status" value="1"/>
</dbReference>